<keyword evidence="3" id="KW-1185">Reference proteome</keyword>
<evidence type="ECO:0000256" key="1">
    <source>
        <dbReference type="SAM" id="Phobius"/>
    </source>
</evidence>
<organism evidence="2 3">
    <name type="scientific">Longimonas halophila</name>
    <dbReference type="NCBI Taxonomy" id="1469170"/>
    <lineage>
        <taxon>Bacteria</taxon>
        <taxon>Pseudomonadati</taxon>
        <taxon>Rhodothermota</taxon>
        <taxon>Rhodothermia</taxon>
        <taxon>Rhodothermales</taxon>
        <taxon>Salisaetaceae</taxon>
        <taxon>Longimonas</taxon>
    </lineage>
</organism>
<dbReference type="EMBL" id="PDEP01000001">
    <property type="protein sequence ID" value="PEN09159.1"/>
    <property type="molecule type" value="Genomic_DNA"/>
</dbReference>
<sequence>MTEDSEGSIFERYHTLFFVLIVATPICAINSAVQTALQVGFSCAFPDHWGRGFALAYALTVPAALVAVPLARKALAQLSSDENRLRK</sequence>
<evidence type="ECO:0008006" key="4">
    <source>
        <dbReference type="Google" id="ProtNLM"/>
    </source>
</evidence>
<dbReference type="InterPro" id="IPR021529">
    <property type="entry name" value="DUF2798"/>
</dbReference>
<feature type="transmembrane region" description="Helical" evidence="1">
    <location>
        <begin position="53"/>
        <end position="71"/>
    </location>
</feature>
<gene>
    <name evidence="2" type="ORF">CRI93_00035</name>
</gene>
<feature type="transmembrane region" description="Helical" evidence="1">
    <location>
        <begin position="12"/>
        <end position="33"/>
    </location>
</feature>
<keyword evidence="1" id="KW-0472">Membrane</keyword>
<proteinExistence type="predicted"/>
<keyword evidence="1" id="KW-1133">Transmembrane helix</keyword>
<protein>
    <recommendedName>
        <fullName evidence="4">DUF2798 domain-containing protein</fullName>
    </recommendedName>
</protein>
<keyword evidence="1" id="KW-0812">Transmembrane</keyword>
<name>A0A2H3P3S5_9BACT</name>
<evidence type="ECO:0000313" key="2">
    <source>
        <dbReference type="EMBL" id="PEN09159.1"/>
    </source>
</evidence>
<dbReference type="Proteomes" id="UP000221024">
    <property type="component" value="Unassembled WGS sequence"/>
</dbReference>
<reference evidence="2 3" key="1">
    <citation type="submission" date="2017-10" db="EMBL/GenBank/DDBJ databases">
        <title>Draft genome of Longimonas halophila.</title>
        <authorList>
            <person name="Goh K.M."/>
            <person name="Shamsir M.S."/>
            <person name="Lim S.W."/>
        </authorList>
    </citation>
    <scope>NUCLEOTIDE SEQUENCE [LARGE SCALE GENOMIC DNA]</scope>
    <source>
        <strain evidence="2 3">KCTC 42399</strain>
    </source>
</reference>
<evidence type="ECO:0000313" key="3">
    <source>
        <dbReference type="Proteomes" id="UP000221024"/>
    </source>
</evidence>
<dbReference type="RefSeq" id="WP_098060559.1">
    <property type="nucleotide sequence ID" value="NZ_PDEP01000001.1"/>
</dbReference>
<dbReference type="AlphaFoldDB" id="A0A2H3P3S5"/>
<dbReference type="Pfam" id="PF11391">
    <property type="entry name" value="DUF2798"/>
    <property type="match status" value="1"/>
</dbReference>
<comment type="caution">
    <text evidence="2">The sequence shown here is derived from an EMBL/GenBank/DDBJ whole genome shotgun (WGS) entry which is preliminary data.</text>
</comment>
<accession>A0A2H3P3S5</accession>